<proteinExistence type="predicted"/>
<accession>A0AAW5P800</accession>
<comment type="caution">
    <text evidence="2">The sequence shown here is derived from an EMBL/GenBank/DDBJ whole genome shotgun (WGS) entry which is preliminary data.</text>
</comment>
<evidence type="ECO:0000256" key="1">
    <source>
        <dbReference type="SAM" id="MobiDB-lite"/>
    </source>
</evidence>
<dbReference type="RefSeq" id="WP_259258287.1">
    <property type="nucleotide sequence ID" value="NZ_JANTZM010000007.1"/>
</dbReference>
<dbReference type="Proteomes" id="UP001155110">
    <property type="component" value="Unassembled WGS sequence"/>
</dbReference>
<name>A0AAW5P800_9BACT</name>
<evidence type="ECO:0000313" key="3">
    <source>
        <dbReference type="Proteomes" id="UP001155110"/>
    </source>
</evidence>
<reference evidence="2" key="1">
    <citation type="submission" date="2022-08" db="EMBL/GenBank/DDBJ databases">
        <title>Genomic Encyclopedia of Type Strains, Phase V (KMG-V): Genome sequencing to study the core and pangenomes of soil and plant-associated prokaryotes.</title>
        <authorList>
            <person name="Whitman W."/>
        </authorList>
    </citation>
    <scope>NUCLEOTIDE SEQUENCE</scope>
    <source>
        <strain evidence="2">SP3002</strain>
    </source>
</reference>
<dbReference type="EMBL" id="JANTZM010000007">
    <property type="protein sequence ID" value="MCS4157763.1"/>
    <property type="molecule type" value="Genomic_DNA"/>
</dbReference>
<dbReference type="AlphaFoldDB" id="A0AAW5P800"/>
<feature type="compositionally biased region" description="Basic and acidic residues" evidence="1">
    <location>
        <begin position="1"/>
        <end position="17"/>
    </location>
</feature>
<organism evidence="2 3">
    <name type="scientific">Salinibacter ruber</name>
    <dbReference type="NCBI Taxonomy" id="146919"/>
    <lineage>
        <taxon>Bacteria</taxon>
        <taxon>Pseudomonadati</taxon>
        <taxon>Rhodothermota</taxon>
        <taxon>Rhodothermia</taxon>
        <taxon>Rhodothermales</taxon>
        <taxon>Salinibacteraceae</taxon>
        <taxon>Salinibacter</taxon>
    </lineage>
</organism>
<gene>
    <name evidence="2" type="ORF">GGP99_001727</name>
</gene>
<feature type="region of interest" description="Disordered" evidence="1">
    <location>
        <begin position="1"/>
        <end position="35"/>
    </location>
</feature>
<evidence type="ECO:0000313" key="2">
    <source>
        <dbReference type="EMBL" id="MCS4157763.1"/>
    </source>
</evidence>
<protein>
    <submittedName>
        <fullName evidence="2">Uncharacterized protein</fullName>
    </submittedName>
</protein>
<sequence>MSDDVRSAVGPDHRKMEWTATPPNQQDGGGEVVTVESPRSDVVLSRYDPETGETERQICPACRRLIETDKLIRRGAPYFDSGVGDPIYFFGAGVKYWSLVVPIHGRVAFHRWENWIDYRDNHPKNDDRKRFSYQQKKNWRDECGVPFPYEFFD</sequence>